<feature type="binding site" evidence="14">
    <location>
        <position position="377"/>
    </location>
    <ligand>
        <name>ATP</name>
        <dbReference type="ChEBI" id="CHEBI:30616"/>
    </ligand>
</feature>
<dbReference type="InterPro" id="IPR012308">
    <property type="entry name" value="DNA_ligase_ATP-dep_N"/>
</dbReference>
<feature type="binding site" evidence="14">
    <location>
        <position position="325"/>
    </location>
    <ligand>
        <name>ATP</name>
        <dbReference type="ChEBI" id="CHEBI:30616"/>
    </ligand>
</feature>
<dbReference type="GO" id="GO:0006273">
    <property type="term" value="P:lagging strand elongation"/>
    <property type="evidence" value="ECO:0007669"/>
    <property type="project" value="TreeGrafter"/>
</dbReference>
<dbReference type="InParanoid" id="A0A1Q6DW05"/>
<evidence type="ECO:0000256" key="15">
    <source>
        <dbReference type="RuleBase" id="RU004196"/>
    </source>
</evidence>
<dbReference type="GO" id="GO:0071897">
    <property type="term" value="P:DNA biosynthetic process"/>
    <property type="evidence" value="ECO:0007669"/>
    <property type="project" value="InterPro"/>
</dbReference>
<evidence type="ECO:0000256" key="8">
    <source>
        <dbReference type="ARBA" id="ARBA00022763"/>
    </source>
</evidence>
<dbReference type="Pfam" id="PF04679">
    <property type="entry name" value="DNA_ligase_A_C"/>
    <property type="match status" value="1"/>
</dbReference>
<evidence type="ECO:0000259" key="16">
    <source>
        <dbReference type="PROSITE" id="PS50160"/>
    </source>
</evidence>
<comment type="similarity">
    <text evidence="1 14 15">Belongs to the ATP-dependent DNA ligase family.</text>
</comment>
<evidence type="ECO:0000256" key="13">
    <source>
        <dbReference type="ARBA" id="ARBA00023306"/>
    </source>
</evidence>
<dbReference type="EMBL" id="MSDW01000001">
    <property type="protein sequence ID" value="OKY78533.1"/>
    <property type="molecule type" value="Genomic_DNA"/>
</dbReference>
<dbReference type="PROSITE" id="PS00697">
    <property type="entry name" value="DNA_LIGASE_A1"/>
    <property type="match status" value="1"/>
</dbReference>
<evidence type="ECO:0000256" key="7">
    <source>
        <dbReference type="ARBA" id="ARBA00022741"/>
    </source>
</evidence>
<keyword evidence="8 14" id="KW-0227">DNA damage</keyword>
<dbReference type="Gene3D" id="2.40.50.140">
    <property type="entry name" value="Nucleic acid-binding proteins"/>
    <property type="match status" value="1"/>
</dbReference>
<dbReference type="InterPro" id="IPR012340">
    <property type="entry name" value="NA-bd_OB-fold"/>
</dbReference>
<feature type="active site" description="N6-AMP-lysine intermediate" evidence="14">
    <location>
        <position position="327"/>
    </location>
</feature>
<evidence type="ECO:0000256" key="6">
    <source>
        <dbReference type="ARBA" id="ARBA00022723"/>
    </source>
</evidence>
<evidence type="ECO:0000313" key="17">
    <source>
        <dbReference type="EMBL" id="OKY78533.1"/>
    </source>
</evidence>
<dbReference type="FunFam" id="1.10.3260.10:FF:000007">
    <property type="entry name" value="DNA ligase"/>
    <property type="match status" value="1"/>
</dbReference>
<keyword evidence="18" id="KW-1185">Reference proteome</keyword>
<protein>
    <recommendedName>
        <fullName evidence="2 14">DNA ligase</fullName>
        <ecNumber evidence="14">6.5.1.1</ecNumber>
    </recommendedName>
    <alternativeName>
        <fullName evidence="14">Polydeoxyribonucleotide synthase [ATP]</fullName>
    </alternativeName>
</protein>
<dbReference type="GO" id="GO:0003677">
    <property type="term" value="F:DNA binding"/>
    <property type="evidence" value="ECO:0007669"/>
    <property type="project" value="InterPro"/>
</dbReference>
<dbReference type="PROSITE" id="PS00333">
    <property type="entry name" value="DNA_LIGASE_A2"/>
    <property type="match status" value="1"/>
</dbReference>
<dbReference type="SUPFAM" id="SSF56091">
    <property type="entry name" value="DNA ligase/mRNA capping enzyme, catalytic domain"/>
    <property type="match status" value="1"/>
</dbReference>
<dbReference type="PANTHER" id="PTHR45674">
    <property type="entry name" value="DNA LIGASE 1/3 FAMILY MEMBER"/>
    <property type="match status" value="1"/>
</dbReference>
<organism evidence="17 18">
    <name type="scientific">Methanohalarchaeum thermophilum</name>
    <dbReference type="NCBI Taxonomy" id="1903181"/>
    <lineage>
        <taxon>Archaea</taxon>
        <taxon>Methanobacteriati</taxon>
        <taxon>Methanobacteriota</taxon>
        <taxon>Methanonatronarchaeia</taxon>
        <taxon>Methanonatronarchaeales</taxon>
        <taxon>Methanonatronarchaeaceae</taxon>
        <taxon>Candidatus Methanohalarchaeum</taxon>
    </lineage>
</organism>
<evidence type="ECO:0000256" key="9">
    <source>
        <dbReference type="ARBA" id="ARBA00022840"/>
    </source>
</evidence>
<dbReference type="FunCoup" id="A0A1Q6DW05">
    <property type="interactions" value="131"/>
</dbReference>
<dbReference type="InterPro" id="IPR050191">
    <property type="entry name" value="ATP-dep_DNA_ligase"/>
</dbReference>
<dbReference type="CDD" id="cd07901">
    <property type="entry name" value="Adenylation_DNA_ligase_Arch_LigB"/>
    <property type="match status" value="1"/>
</dbReference>
<keyword evidence="7 14" id="KW-0547">Nucleotide-binding</keyword>
<feature type="binding site" evidence="14">
    <location>
        <position position="493"/>
    </location>
    <ligand>
        <name>ATP</name>
        <dbReference type="ChEBI" id="CHEBI:30616"/>
    </ligand>
</feature>
<name>A0A1Q6DW05_METT1</name>
<evidence type="ECO:0000256" key="12">
    <source>
        <dbReference type="ARBA" id="ARBA00023204"/>
    </source>
</evidence>
<dbReference type="Pfam" id="PF01068">
    <property type="entry name" value="DNA_ligase_A_M"/>
    <property type="match status" value="1"/>
</dbReference>
<keyword evidence="4 14" id="KW-0132">Cell division</keyword>
<sequence length="632" mass="71546">MDYSELVKSYKKLESTQSTLEKTEIISKLFINSPKEDLDTLAHLIRGKAFSEWKNLDLGIGKKLIIKAISKATGIKEEKVKKEWKNKGDLGDAVEVIVKNKKQQTLTTKKLTLSLVQENLEKIAGAEGSGSQSKKISLIAELIGSAEPEEAKYIVRTVLENLRIGVGEGLVRDAIVKAFFSELIGLSELDGYEITGQQVGIDKQLLGSISEYRLNKVKEKTELIEIDLSDDGISKLWKKEGADVFITDRKKEIEDRLKGIVQHAYDVSTDFGEVAEVASKKGVQGLREMDIELFRPIRVMLAQKSDSMEDAFEAVGSEEGLAALEYKYDGIRVQIHKEGSDVKIFTRRLEEITDQFPEIVNAIKDSIDEEEVIVEGELVGFDPQKGYLPFQKLSKRIKRKYNIREMIEKIPVTVYLFDLIYCNGNSLIRQNLRIRWSKLNSLINKIDNSVELASHLETSDLDKAQSFYQKALDENQEGIMLKNLSKRYKPGSRVGYMVKLKPVMETLDLAIIGAEWGEGRRRDWLGSYKLACMNKETGELKSIGKMATGFTDEQLEELTNKLEDMIIQEDGRSVKLKPKVIVEVAYEEIQESPKYESGYALRFPRLVAERETLGTGDVDTLDRIRELYGKQS</sequence>
<dbReference type="Proteomes" id="UP000185744">
    <property type="component" value="Unassembled WGS sequence"/>
</dbReference>
<evidence type="ECO:0000256" key="2">
    <source>
        <dbReference type="ARBA" id="ARBA00013308"/>
    </source>
</evidence>
<dbReference type="GO" id="GO:0046872">
    <property type="term" value="F:metal ion binding"/>
    <property type="evidence" value="ECO:0007669"/>
    <property type="project" value="UniProtKB-KW"/>
</dbReference>
<dbReference type="SUPFAM" id="SSF50249">
    <property type="entry name" value="Nucleic acid-binding proteins"/>
    <property type="match status" value="1"/>
</dbReference>
<gene>
    <name evidence="14" type="primary">lig</name>
    <name evidence="17" type="ORF">BTN85_1029</name>
</gene>
<keyword evidence="6 14" id="KW-0479">Metal-binding</keyword>
<keyword evidence="5 14" id="KW-0235">DNA replication</keyword>
<dbReference type="InterPro" id="IPR036599">
    <property type="entry name" value="DNA_ligase_N_sf"/>
</dbReference>
<dbReference type="GO" id="GO:0006310">
    <property type="term" value="P:DNA recombination"/>
    <property type="evidence" value="ECO:0007669"/>
    <property type="project" value="UniProtKB-UniRule"/>
</dbReference>
<dbReference type="GO" id="GO:0003910">
    <property type="term" value="F:DNA ligase (ATP) activity"/>
    <property type="evidence" value="ECO:0007669"/>
    <property type="project" value="UniProtKB-UniRule"/>
</dbReference>
<evidence type="ECO:0000256" key="4">
    <source>
        <dbReference type="ARBA" id="ARBA00022618"/>
    </source>
</evidence>
<keyword evidence="11 14" id="KW-0233">DNA recombination</keyword>
<dbReference type="InterPro" id="IPR000977">
    <property type="entry name" value="DNA_ligase_ATP-dep"/>
</dbReference>
<dbReference type="InterPro" id="IPR012310">
    <property type="entry name" value="DNA_ligase_ATP-dep_cent"/>
</dbReference>
<comment type="function">
    <text evidence="14">DNA ligase that seals nicks in double-stranded DNA during DNA replication, DNA recombination and DNA repair.</text>
</comment>
<dbReference type="PANTHER" id="PTHR45674:SF7">
    <property type="entry name" value="DNA LIGASE"/>
    <property type="match status" value="1"/>
</dbReference>
<keyword evidence="12 14" id="KW-0234">DNA repair</keyword>
<dbReference type="CDD" id="cd07972">
    <property type="entry name" value="OBF_DNA_ligase_Arch_LigB"/>
    <property type="match status" value="1"/>
</dbReference>
<dbReference type="GO" id="GO:0051301">
    <property type="term" value="P:cell division"/>
    <property type="evidence" value="ECO:0007669"/>
    <property type="project" value="UniProtKB-KW"/>
</dbReference>
<evidence type="ECO:0000256" key="10">
    <source>
        <dbReference type="ARBA" id="ARBA00022842"/>
    </source>
</evidence>
<evidence type="ECO:0000256" key="14">
    <source>
        <dbReference type="HAMAP-Rule" id="MF_00407"/>
    </source>
</evidence>
<dbReference type="Pfam" id="PF04675">
    <property type="entry name" value="DNA_ligase_A_N"/>
    <property type="match status" value="1"/>
</dbReference>
<comment type="catalytic activity">
    <reaction evidence="14">
        <text>ATP + (deoxyribonucleotide)n-3'-hydroxyl + 5'-phospho-(deoxyribonucleotide)m = (deoxyribonucleotide)n+m + AMP + diphosphate.</text>
        <dbReference type="EC" id="6.5.1.1"/>
    </reaction>
</comment>
<feature type="binding site" evidence="14">
    <location>
        <position position="332"/>
    </location>
    <ligand>
        <name>ATP</name>
        <dbReference type="ChEBI" id="CHEBI:30616"/>
    </ligand>
</feature>
<dbReference type="HAMAP" id="MF_00407">
    <property type="entry name" value="DNA_ligase"/>
    <property type="match status" value="1"/>
</dbReference>
<feature type="binding site" evidence="14">
    <location>
        <position position="347"/>
    </location>
    <ligand>
        <name>ATP</name>
        <dbReference type="ChEBI" id="CHEBI:30616"/>
    </ligand>
</feature>
<dbReference type="InterPro" id="IPR016059">
    <property type="entry name" value="DNA_ligase_ATP-dep_CS"/>
</dbReference>
<dbReference type="Gene3D" id="1.10.3260.10">
    <property type="entry name" value="DNA ligase, ATP-dependent, N-terminal domain"/>
    <property type="match status" value="1"/>
</dbReference>
<feature type="domain" description="ATP-dependent DNA ligase family profile" evidence="16">
    <location>
        <begin position="405"/>
        <end position="534"/>
    </location>
</feature>
<keyword evidence="9 14" id="KW-0067">ATP-binding</keyword>
<feature type="binding site" evidence="14">
    <location>
        <position position="417"/>
    </location>
    <ligand>
        <name>ATP</name>
        <dbReference type="ChEBI" id="CHEBI:30616"/>
    </ligand>
</feature>
<accession>A0A1Q6DW05</accession>
<evidence type="ECO:0000256" key="3">
    <source>
        <dbReference type="ARBA" id="ARBA00022598"/>
    </source>
</evidence>
<keyword evidence="13 14" id="KW-0131">Cell cycle</keyword>
<evidence type="ECO:0000256" key="11">
    <source>
        <dbReference type="ARBA" id="ARBA00023172"/>
    </source>
</evidence>
<dbReference type="InterPro" id="IPR012309">
    <property type="entry name" value="DNA_ligase_ATP-dep_C"/>
</dbReference>
<dbReference type="NCBIfam" id="TIGR00574">
    <property type="entry name" value="dnl1"/>
    <property type="match status" value="1"/>
</dbReference>
<dbReference type="EC" id="6.5.1.1" evidence="14"/>
<feature type="binding site" evidence="14">
    <location>
        <position position="499"/>
    </location>
    <ligand>
        <name>ATP</name>
        <dbReference type="ChEBI" id="CHEBI:30616"/>
    </ligand>
</feature>
<dbReference type="Gene3D" id="3.30.470.30">
    <property type="entry name" value="DNA ligase/mRNA capping enzyme"/>
    <property type="match status" value="1"/>
</dbReference>
<dbReference type="InterPro" id="IPR022865">
    <property type="entry name" value="DNA_ligae_ATP-dep_bac/arc"/>
</dbReference>
<reference evidence="17" key="1">
    <citation type="submission" date="2016-12" db="EMBL/GenBank/DDBJ databases">
        <title>Discovery of methanogenic haloarchaea.</title>
        <authorList>
            <person name="Sorokin D.Y."/>
            <person name="Makarova K.S."/>
            <person name="Abbas B."/>
            <person name="Ferrer M."/>
            <person name="Golyshin P.N."/>
        </authorList>
    </citation>
    <scope>NUCLEOTIDE SEQUENCE [LARGE SCALE GENOMIC DNA]</scope>
    <source>
        <strain evidence="17">HMET1</strain>
    </source>
</reference>
<comment type="cofactor">
    <cofactor evidence="14">
        <name>Mg(2+)</name>
        <dbReference type="ChEBI" id="CHEBI:18420"/>
    </cofactor>
</comment>
<dbReference type="STRING" id="1903181.BTN85_1029"/>
<proteinExistence type="inferred from homology"/>
<dbReference type="SUPFAM" id="SSF117018">
    <property type="entry name" value="ATP-dependent DNA ligase DNA-binding domain"/>
    <property type="match status" value="1"/>
</dbReference>
<keyword evidence="3 14" id="KW-0436">Ligase</keyword>
<evidence type="ECO:0000313" key="18">
    <source>
        <dbReference type="Proteomes" id="UP000185744"/>
    </source>
</evidence>
<dbReference type="AlphaFoldDB" id="A0A1Q6DW05"/>
<comment type="caution">
    <text evidence="17">The sequence shown here is derived from an EMBL/GenBank/DDBJ whole genome shotgun (WGS) entry which is preliminary data.</text>
</comment>
<dbReference type="GO" id="GO:0005524">
    <property type="term" value="F:ATP binding"/>
    <property type="evidence" value="ECO:0007669"/>
    <property type="project" value="UniProtKB-UniRule"/>
</dbReference>
<evidence type="ECO:0000256" key="5">
    <source>
        <dbReference type="ARBA" id="ARBA00022705"/>
    </source>
</evidence>
<keyword evidence="10 14" id="KW-0460">Magnesium</keyword>
<dbReference type="PROSITE" id="PS50160">
    <property type="entry name" value="DNA_LIGASE_A3"/>
    <property type="match status" value="1"/>
</dbReference>
<dbReference type="GO" id="GO:0006281">
    <property type="term" value="P:DNA repair"/>
    <property type="evidence" value="ECO:0007669"/>
    <property type="project" value="UniProtKB-UniRule"/>
</dbReference>
<evidence type="ECO:0000256" key="1">
    <source>
        <dbReference type="ARBA" id="ARBA00007572"/>
    </source>
</evidence>